<proteinExistence type="predicted"/>
<evidence type="ECO:0000313" key="2">
    <source>
        <dbReference type="EMBL" id="NYD35609.1"/>
    </source>
</evidence>
<reference evidence="2 3" key="1">
    <citation type="submission" date="2020-07" db="EMBL/GenBank/DDBJ databases">
        <title>Sequencing the genomes of 1000 actinobacteria strains.</title>
        <authorList>
            <person name="Klenk H.-P."/>
        </authorList>
    </citation>
    <scope>NUCLEOTIDE SEQUENCE [LARGE SCALE GENOMIC DNA]</scope>
    <source>
        <strain evidence="2 3">DSM 45772</strain>
    </source>
</reference>
<dbReference type="Pfam" id="PF13450">
    <property type="entry name" value="NAD_binding_8"/>
    <property type="match status" value="1"/>
</dbReference>
<dbReference type="Gene3D" id="3.90.660.10">
    <property type="match status" value="1"/>
</dbReference>
<accession>A0A7Y9DUG2</accession>
<evidence type="ECO:0000313" key="3">
    <source>
        <dbReference type="Proteomes" id="UP000535890"/>
    </source>
</evidence>
<dbReference type="GO" id="GO:0016491">
    <property type="term" value="F:oxidoreductase activity"/>
    <property type="evidence" value="ECO:0007669"/>
    <property type="project" value="InterPro"/>
</dbReference>
<dbReference type="InterPro" id="IPR036188">
    <property type="entry name" value="FAD/NAD-bd_sf"/>
</dbReference>
<dbReference type="RefSeq" id="WP_179793420.1">
    <property type="nucleotide sequence ID" value="NZ_BAABHP010000017.1"/>
</dbReference>
<dbReference type="Pfam" id="PF01593">
    <property type="entry name" value="Amino_oxidase"/>
    <property type="match status" value="1"/>
</dbReference>
<dbReference type="EMBL" id="JACCBN010000001">
    <property type="protein sequence ID" value="NYD35609.1"/>
    <property type="molecule type" value="Genomic_DNA"/>
</dbReference>
<protein>
    <recommendedName>
        <fullName evidence="1">Amine oxidase domain-containing protein</fullName>
    </recommendedName>
</protein>
<dbReference type="SUPFAM" id="SSF51905">
    <property type="entry name" value="FAD/NAD(P)-binding domain"/>
    <property type="match status" value="1"/>
</dbReference>
<dbReference type="AlphaFoldDB" id="A0A7Y9DUG2"/>
<gene>
    <name evidence="2" type="ORF">BJ983_001711</name>
</gene>
<name>A0A7Y9DUG2_9PSEU</name>
<organism evidence="2 3">
    <name type="scientific">Actinomycetospora corticicola</name>
    <dbReference type="NCBI Taxonomy" id="663602"/>
    <lineage>
        <taxon>Bacteria</taxon>
        <taxon>Bacillati</taxon>
        <taxon>Actinomycetota</taxon>
        <taxon>Actinomycetes</taxon>
        <taxon>Pseudonocardiales</taxon>
        <taxon>Pseudonocardiaceae</taxon>
        <taxon>Actinomycetospora</taxon>
    </lineage>
</organism>
<feature type="domain" description="Amine oxidase" evidence="1">
    <location>
        <begin position="119"/>
        <end position="324"/>
    </location>
</feature>
<comment type="caution">
    <text evidence="2">The sequence shown here is derived from an EMBL/GenBank/DDBJ whole genome shotgun (WGS) entry which is preliminary data.</text>
</comment>
<dbReference type="InterPro" id="IPR002937">
    <property type="entry name" value="Amino_oxidase"/>
</dbReference>
<sequence>MVEFAGGDTSGMVDSAQPQPDVLVVGGGISGIACARALTAAGVGVRVLERSGRVGGRLSSPPLHDRPVDLGAAYFTVSDDEFGEQVADWERRGLARPWTDTLQAYGADGSAESKPGPQRWAAPGGLRSLVADLAEGLTIETRREVAAVTPGPAVDGEPARAVVLAMPDPQAARLVDAPLAAAAAVAGQEWEPVIAVALGYAERSWAEIPAAFVNDHPVLSLIADDGSRRGDDAPVLVAHTTGDLARRHLDDPDAVVDEVVAAVGELLGLDAAPQWTHAHRWTFASPAQPHDTADDVPFLLGDDLVAVVGDGWGPPKVETAWRSGTLLGRTLAARLT</sequence>
<dbReference type="PANTHER" id="PTHR16128">
    <property type="entry name" value="FAD/NAD(P)-BINDING OXIDOREDUCTASE FAMILY PROTEIN"/>
    <property type="match status" value="1"/>
</dbReference>
<dbReference type="PANTHER" id="PTHR16128:SF5">
    <property type="entry name" value="FAD_NAD(P)-BINDING OXIDOREDUCTASE FAMILY PROTEIN"/>
    <property type="match status" value="1"/>
</dbReference>
<keyword evidence="3" id="KW-1185">Reference proteome</keyword>
<dbReference type="Proteomes" id="UP000535890">
    <property type="component" value="Unassembled WGS sequence"/>
</dbReference>
<dbReference type="Gene3D" id="3.50.50.60">
    <property type="entry name" value="FAD/NAD(P)-binding domain"/>
    <property type="match status" value="1"/>
</dbReference>
<evidence type="ECO:0000259" key="1">
    <source>
        <dbReference type="Pfam" id="PF01593"/>
    </source>
</evidence>